<dbReference type="Gene3D" id="2.40.180.10">
    <property type="entry name" value="Catalase core domain"/>
    <property type="match status" value="1"/>
</dbReference>
<feature type="domain" description="Catalase core" evidence="1">
    <location>
        <begin position="7"/>
        <end position="83"/>
    </location>
</feature>
<dbReference type="GO" id="GO:0042744">
    <property type="term" value="P:hydrogen peroxide catabolic process"/>
    <property type="evidence" value="ECO:0007669"/>
    <property type="project" value="TreeGrafter"/>
</dbReference>
<keyword evidence="2" id="KW-0575">Peroxidase</keyword>
<dbReference type="InterPro" id="IPR020835">
    <property type="entry name" value="Catalase_sf"/>
</dbReference>
<dbReference type="AlphaFoldDB" id="A0AAP5I4H7"/>
<keyword evidence="2" id="KW-0560">Oxidoreductase</keyword>
<evidence type="ECO:0000313" key="2">
    <source>
        <dbReference type="EMBL" id="MDR9894641.1"/>
    </source>
</evidence>
<protein>
    <submittedName>
        <fullName evidence="2">Catalase</fullName>
        <ecNumber evidence="2">1.11.1.6</ecNumber>
    </submittedName>
</protein>
<dbReference type="Pfam" id="PF00199">
    <property type="entry name" value="Catalase"/>
    <property type="match status" value="1"/>
</dbReference>
<sequence length="100" mass="11418">MGNLFDFDAIARGDYPRWRICIQVMKEEQAKHRQDNPFGLAKVWKHSEYPLIDIGILELNRNPQNYFAEVEQAAFSPSNVVDQYPLPGGNNPNDKIIGVS</sequence>
<dbReference type="GO" id="GO:0004096">
    <property type="term" value="F:catalase activity"/>
    <property type="evidence" value="ECO:0007669"/>
    <property type="project" value="UniProtKB-EC"/>
</dbReference>
<dbReference type="InterPro" id="IPR018028">
    <property type="entry name" value="Catalase"/>
</dbReference>
<evidence type="ECO:0000259" key="1">
    <source>
        <dbReference type="Pfam" id="PF00199"/>
    </source>
</evidence>
<reference evidence="3" key="1">
    <citation type="journal article" date="2021" name="Science">
        <title>Hunting the eagle killer: A cyanobacterial neurotoxin causes vacuolar myelinopathy.</title>
        <authorList>
            <person name="Breinlinger S."/>
            <person name="Phillips T.J."/>
            <person name="Haram B.N."/>
            <person name="Mares J."/>
            <person name="Martinez Yerena J.A."/>
            <person name="Hrouzek P."/>
            <person name="Sobotka R."/>
            <person name="Henderson W.M."/>
            <person name="Schmieder P."/>
            <person name="Williams S.M."/>
            <person name="Lauderdale J.D."/>
            <person name="Wilde H.D."/>
            <person name="Gerrin W."/>
            <person name="Kust A."/>
            <person name="Washington J.W."/>
            <person name="Wagner C."/>
            <person name="Geier B."/>
            <person name="Liebeke M."/>
            <person name="Enke H."/>
            <person name="Niedermeyer T.H.J."/>
            <person name="Wilde S.B."/>
        </authorList>
    </citation>
    <scope>NUCLEOTIDE SEQUENCE [LARGE SCALE GENOMIC DNA]</scope>
    <source>
        <strain evidence="3">Thurmond2011</strain>
    </source>
</reference>
<dbReference type="EC" id="1.11.1.6" evidence="2"/>
<proteinExistence type="predicted"/>
<dbReference type="SUPFAM" id="SSF56634">
    <property type="entry name" value="Heme-dependent catalase-like"/>
    <property type="match status" value="1"/>
</dbReference>
<dbReference type="PANTHER" id="PTHR11465:SF61">
    <property type="entry name" value="CATALASE"/>
    <property type="match status" value="1"/>
</dbReference>
<dbReference type="GO" id="GO:0042542">
    <property type="term" value="P:response to hydrogen peroxide"/>
    <property type="evidence" value="ECO:0007669"/>
    <property type="project" value="TreeGrafter"/>
</dbReference>
<dbReference type="PROSITE" id="PS51402">
    <property type="entry name" value="CATALASE_3"/>
    <property type="match status" value="1"/>
</dbReference>
<organism evidence="2 3">
    <name type="scientific">Aetokthonos hydrillicola Thurmond2011</name>
    <dbReference type="NCBI Taxonomy" id="2712845"/>
    <lineage>
        <taxon>Bacteria</taxon>
        <taxon>Bacillati</taxon>
        <taxon>Cyanobacteriota</taxon>
        <taxon>Cyanophyceae</taxon>
        <taxon>Nostocales</taxon>
        <taxon>Hapalosiphonaceae</taxon>
        <taxon>Aetokthonos</taxon>
    </lineage>
</organism>
<evidence type="ECO:0000313" key="3">
    <source>
        <dbReference type="Proteomes" id="UP000667802"/>
    </source>
</evidence>
<comment type="caution">
    <text evidence="2">The sequence shown here is derived from an EMBL/GenBank/DDBJ whole genome shotgun (WGS) entry which is preliminary data.</text>
</comment>
<dbReference type="PANTHER" id="PTHR11465">
    <property type="entry name" value="CATALASE"/>
    <property type="match status" value="1"/>
</dbReference>
<dbReference type="InterPro" id="IPR011614">
    <property type="entry name" value="Catalase_core"/>
</dbReference>
<keyword evidence="3" id="KW-1185">Reference proteome</keyword>
<dbReference type="GO" id="GO:0005737">
    <property type="term" value="C:cytoplasm"/>
    <property type="evidence" value="ECO:0007669"/>
    <property type="project" value="TreeGrafter"/>
</dbReference>
<dbReference type="EMBL" id="JAALHA020000003">
    <property type="protein sequence ID" value="MDR9894641.1"/>
    <property type="molecule type" value="Genomic_DNA"/>
</dbReference>
<gene>
    <name evidence="2" type="ORF">G7B40_008670</name>
</gene>
<dbReference type="Proteomes" id="UP000667802">
    <property type="component" value="Unassembled WGS sequence"/>
</dbReference>
<dbReference type="GO" id="GO:0020037">
    <property type="term" value="F:heme binding"/>
    <property type="evidence" value="ECO:0007669"/>
    <property type="project" value="InterPro"/>
</dbReference>
<name>A0AAP5I4H7_9CYAN</name>
<accession>A0AAP5I4H7</accession>